<evidence type="ECO:0000256" key="11">
    <source>
        <dbReference type="ARBA" id="ARBA00033067"/>
    </source>
</evidence>
<evidence type="ECO:0000256" key="5">
    <source>
        <dbReference type="ARBA" id="ARBA00013189"/>
    </source>
</evidence>
<dbReference type="Proteomes" id="UP000541969">
    <property type="component" value="Unassembled WGS sequence"/>
</dbReference>
<evidence type="ECO:0000256" key="10">
    <source>
        <dbReference type="ARBA" id="ARBA00031367"/>
    </source>
</evidence>
<comment type="cofactor">
    <cofactor evidence="2">
        <name>NAD(+)</name>
        <dbReference type="ChEBI" id="CHEBI:57540"/>
    </cofactor>
</comment>
<evidence type="ECO:0000256" key="2">
    <source>
        <dbReference type="ARBA" id="ARBA00001911"/>
    </source>
</evidence>
<name>A0A853CL40_9ACTN</name>
<evidence type="ECO:0000259" key="12">
    <source>
        <dbReference type="Pfam" id="PF01370"/>
    </source>
</evidence>
<evidence type="ECO:0000256" key="6">
    <source>
        <dbReference type="ARBA" id="ARBA00018569"/>
    </source>
</evidence>
<gene>
    <name evidence="13" type="ORF">GGQ55_004565</name>
</gene>
<evidence type="ECO:0000256" key="7">
    <source>
        <dbReference type="ARBA" id="ARBA00023027"/>
    </source>
</evidence>
<dbReference type="PANTHER" id="PTHR43725:SF53">
    <property type="entry name" value="UDP-ARABINOSE 4-EPIMERASE 1"/>
    <property type="match status" value="1"/>
</dbReference>
<dbReference type="AlphaFoldDB" id="A0A853CL40"/>
<evidence type="ECO:0000256" key="3">
    <source>
        <dbReference type="ARBA" id="ARBA00004947"/>
    </source>
</evidence>
<evidence type="ECO:0000256" key="4">
    <source>
        <dbReference type="ARBA" id="ARBA00007637"/>
    </source>
</evidence>
<dbReference type="Pfam" id="PF01370">
    <property type="entry name" value="Epimerase"/>
    <property type="match status" value="1"/>
</dbReference>
<dbReference type="GO" id="GO:0003978">
    <property type="term" value="F:UDP-glucose 4-epimerase activity"/>
    <property type="evidence" value="ECO:0007669"/>
    <property type="project" value="UniProtKB-EC"/>
</dbReference>
<dbReference type="GO" id="GO:0033499">
    <property type="term" value="P:galactose catabolic process via UDP-galactose, Leloir pathway"/>
    <property type="evidence" value="ECO:0007669"/>
    <property type="project" value="TreeGrafter"/>
</dbReference>
<dbReference type="InterPro" id="IPR005886">
    <property type="entry name" value="UDP_G4E"/>
</dbReference>
<organism evidence="13 14">
    <name type="scientific">Petropleomorpha daqingensis</name>
    <dbReference type="NCBI Taxonomy" id="2026353"/>
    <lineage>
        <taxon>Bacteria</taxon>
        <taxon>Bacillati</taxon>
        <taxon>Actinomycetota</taxon>
        <taxon>Actinomycetes</taxon>
        <taxon>Geodermatophilales</taxon>
        <taxon>Geodermatophilaceae</taxon>
        <taxon>Petropleomorpha</taxon>
    </lineage>
</organism>
<dbReference type="EC" id="5.1.3.2" evidence="5"/>
<dbReference type="NCBIfam" id="TIGR01179">
    <property type="entry name" value="galE"/>
    <property type="match status" value="1"/>
</dbReference>
<evidence type="ECO:0000313" key="13">
    <source>
        <dbReference type="EMBL" id="NYJ08287.1"/>
    </source>
</evidence>
<keyword evidence="14" id="KW-1185">Reference proteome</keyword>
<keyword evidence="8 13" id="KW-0413">Isomerase</keyword>
<comment type="catalytic activity">
    <reaction evidence="1">
        <text>UDP-alpha-D-glucose = UDP-alpha-D-galactose</text>
        <dbReference type="Rhea" id="RHEA:22168"/>
        <dbReference type="ChEBI" id="CHEBI:58885"/>
        <dbReference type="ChEBI" id="CHEBI:66914"/>
        <dbReference type="EC" id="5.1.3.2"/>
    </reaction>
</comment>
<dbReference type="UniPathway" id="UPA00214"/>
<dbReference type="RefSeq" id="WP_179720753.1">
    <property type="nucleotide sequence ID" value="NZ_JACBZT010000001.1"/>
</dbReference>
<comment type="similarity">
    <text evidence="4">Belongs to the NAD(P)-dependent epimerase/dehydratase family.</text>
</comment>
<dbReference type="InterPro" id="IPR001509">
    <property type="entry name" value="Epimerase_deHydtase"/>
</dbReference>
<keyword evidence="9" id="KW-0119">Carbohydrate metabolism</keyword>
<reference evidence="13 14" key="1">
    <citation type="submission" date="2020-07" db="EMBL/GenBank/DDBJ databases">
        <title>Sequencing the genomes of 1000 actinobacteria strains.</title>
        <authorList>
            <person name="Klenk H.-P."/>
        </authorList>
    </citation>
    <scope>NUCLEOTIDE SEQUENCE [LARGE SCALE GENOMIC DNA]</scope>
    <source>
        <strain evidence="13 14">DSM 104001</strain>
    </source>
</reference>
<accession>A0A853CL40</accession>
<protein>
    <recommendedName>
        <fullName evidence="6">UDP-glucose 4-epimerase</fullName>
        <ecNumber evidence="5">5.1.3.2</ecNumber>
    </recommendedName>
    <alternativeName>
        <fullName evidence="11">Galactowaldenase</fullName>
    </alternativeName>
    <alternativeName>
        <fullName evidence="10">UDP-galactose 4-epimerase</fullName>
    </alternativeName>
</protein>
<dbReference type="EMBL" id="JACBZT010000001">
    <property type="protein sequence ID" value="NYJ08287.1"/>
    <property type="molecule type" value="Genomic_DNA"/>
</dbReference>
<proteinExistence type="inferred from homology"/>
<dbReference type="InterPro" id="IPR036291">
    <property type="entry name" value="NAD(P)-bd_dom_sf"/>
</dbReference>
<sequence>MTGTWVVTGGAGYIGGHVVTALRREGIGVVVLDDLSTGRAERLPLDVPLVLGRVGDPQALRSVLAGATGVVHLAALTSAPESVRDPLAYYAANVTDTAMLLSAMAEAGVPRIVTSSSAAVYGCAPAGALTEQDQPRPQNPYGTTKWIAERLLAEVGAASGTASVALRFFNVVGAATPALADTRTSAVLPRLLDAAQGGTVTVHGLTHPTPDGSAVRDFVHVRDVAEAHVAAVRRLTCGGSGSAVYNVGTGWGCSVLELIDVVERVTGQPVRWIPGNVRPGDPARSVADPSLIARELGWRARFDLAEAVRSAWAARVPAAPAALTRRSLLPAAAG</sequence>
<evidence type="ECO:0000256" key="9">
    <source>
        <dbReference type="ARBA" id="ARBA00023277"/>
    </source>
</evidence>
<evidence type="ECO:0000256" key="8">
    <source>
        <dbReference type="ARBA" id="ARBA00023235"/>
    </source>
</evidence>
<dbReference type="PANTHER" id="PTHR43725">
    <property type="entry name" value="UDP-GLUCOSE 4-EPIMERASE"/>
    <property type="match status" value="1"/>
</dbReference>
<evidence type="ECO:0000313" key="14">
    <source>
        <dbReference type="Proteomes" id="UP000541969"/>
    </source>
</evidence>
<dbReference type="SUPFAM" id="SSF51735">
    <property type="entry name" value="NAD(P)-binding Rossmann-fold domains"/>
    <property type="match status" value="1"/>
</dbReference>
<comment type="caution">
    <text evidence="13">The sequence shown here is derived from an EMBL/GenBank/DDBJ whole genome shotgun (WGS) entry which is preliminary data.</text>
</comment>
<feature type="domain" description="NAD-dependent epimerase/dehydratase" evidence="12">
    <location>
        <begin position="6"/>
        <end position="248"/>
    </location>
</feature>
<comment type="pathway">
    <text evidence="3">Carbohydrate metabolism; galactose metabolism.</text>
</comment>
<dbReference type="Gene3D" id="3.90.25.10">
    <property type="entry name" value="UDP-galactose 4-epimerase, domain 1"/>
    <property type="match status" value="1"/>
</dbReference>
<dbReference type="Gene3D" id="3.40.50.720">
    <property type="entry name" value="NAD(P)-binding Rossmann-like Domain"/>
    <property type="match status" value="1"/>
</dbReference>
<keyword evidence="7" id="KW-0520">NAD</keyword>
<evidence type="ECO:0000256" key="1">
    <source>
        <dbReference type="ARBA" id="ARBA00000083"/>
    </source>
</evidence>